<dbReference type="InterPro" id="IPR004387">
    <property type="entry name" value="Pept_M50_Zn"/>
</dbReference>
<dbReference type="Pfam" id="PF13180">
    <property type="entry name" value="PDZ_2"/>
    <property type="match status" value="2"/>
</dbReference>
<comment type="cofactor">
    <cofactor evidence="1">
        <name>Zn(2+)</name>
        <dbReference type="ChEBI" id="CHEBI:29105"/>
    </cofactor>
</comment>
<proteinExistence type="predicted"/>
<dbReference type="PROSITE" id="PS50106">
    <property type="entry name" value="PDZ"/>
    <property type="match status" value="1"/>
</dbReference>
<dbReference type="InterPro" id="IPR001478">
    <property type="entry name" value="PDZ"/>
</dbReference>
<dbReference type="InterPro" id="IPR036034">
    <property type="entry name" value="PDZ_sf"/>
</dbReference>
<evidence type="ECO:0000256" key="1">
    <source>
        <dbReference type="ARBA" id="ARBA00001947"/>
    </source>
</evidence>
<dbReference type="RefSeq" id="WP_089712092.1">
    <property type="nucleotide sequence ID" value="NZ_FMAR01000006.1"/>
</dbReference>
<feature type="chain" id="PRO_5008690741" evidence="2">
    <location>
        <begin position="27"/>
        <end position="328"/>
    </location>
</feature>
<dbReference type="SUPFAM" id="SSF50156">
    <property type="entry name" value="PDZ domain-like"/>
    <property type="match status" value="2"/>
</dbReference>
<dbReference type="GO" id="GO:0006508">
    <property type="term" value="P:proteolysis"/>
    <property type="evidence" value="ECO:0007669"/>
    <property type="project" value="InterPro"/>
</dbReference>
<evidence type="ECO:0000256" key="2">
    <source>
        <dbReference type="SAM" id="SignalP"/>
    </source>
</evidence>
<gene>
    <name evidence="4" type="ORF">GA0116948_106175</name>
</gene>
<dbReference type="Proteomes" id="UP000242818">
    <property type="component" value="Unassembled WGS sequence"/>
</dbReference>
<dbReference type="OrthoDB" id="9781273at2"/>
<feature type="signal peptide" evidence="2">
    <location>
        <begin position="1"/>
        <end position="26"/>
    </location>
</feature>
<feature type="domain" description="PDZ" evidence="3">
    <location>
        <begin position="103"/>
        <end position="161"/>
    </location>
</feature>
<accession>A0A1C4DXH2</accession>
<dbReference type="Gene3D" id="2.30.42.10">
    <property type="match status" value="2"/>
</dbReference>
<evidence type="ECO:0000259" key="3">
    <source>
        <dbReference type="PROSITE" id="PS50106"/>
    </source>
</evidence>
<dbReference type="SMART" id="SM00228">
    <property type="entry name" value="PDZ"/>
    <property type="match status" value="2"/>
</dbReference>
<keyword evidence="5" id="KW-1185">Reference proteome</keyword>
<evidence type="ECO:0000313" key="4">
    <source>
        <dbReference type="EMBL" id="SCC36019.1"/>
    </source>
</evidence>
<dbReference type="GO" id="GO:0004222">
    <property type="term" value="F:metalloendopeptidase activity"/>
    <property type="evidence" value="ECO:0007669"/>
    <property type="project" value="InterPro"/>
</dbReference>
<protein>
    <submittedName>
        <fullName evidence="4">PDZ domain-containing protein</fullName>
    </submittedName>
</protein>
<reference evidence="4 5" key="1">
    <citation type="submission" date="2016-08" db="EMBL/GenBank/DDBJ databases">
        <authorList>
            <person name="Seilhamer J.J."/>
        </authorList>
    </citation>
    <scope>NUCLEOTIDE SEQUENCE [LARGE SCALE GENOMIC DNA]</scope>
    <source>
        <strain evidence="4 5">A37T2</strain>
    </source>
</reference>
<dbReference type="PANTHER" id="PTHR42837">
    <property type="entry name" value="REGULATOR OF SIGMA-E PROTEASE RSEP"/>
    <property type="match status" value="1"/>
</dbReference>
<name>A0A1C4DXH2_9BACT</name>
<dbReference type="STRING" id="1335309.GA0116948_106175"/>
<dbReference type="PANTHER" id="PTHR42837:SF2">
    <property type="entry name" value="MEMBRANE METALLOPROTEASE ARASP2, CHLOROPLASTIC-RELATED"/>
    <property type="match status" value="1"/>
</dbReference>
<keyword evidence="2" id="KW-0732">Signal</keyword>
<dbReference type="EMBL" id="FMAR01000006">
    <property type="protein sequence ID" value="SCC36019.1"/>
    <property type="molecule type" value="Genomic_DNA"/>
</dbReference>
<evidence type="ECO:0000313" key="5">
    <source>
        <dbReference type="Proteomes" id="UP000242818"/>
    </source>
</evidence>
<dbReference type="AlphaFoldDB" id="A0A1C4DXH2"/>
<dbReference type="GO" id="GO:0016020">
    <property type="term" value="C:membrane"/>
    <property type="evidence" value="ECO:0007669"/>
    <property type="project" value="InterPro"/>
</dbReference>
<organism evidence="4 5">
    <name type="scientific">Chitinophaga costaii</name>
    <dbReference type="NCBI Taxonomy" id="1335309"/>
    <lineage>
        <taxon>Bacteria</taxon>
        <taxon>Pseudomonadati</taxon>
        <taxon>Bacteroidota</taxon>
        <taxon>Chitinophagia</taxon>
        <taxon>Chitinophagales</taxon>
        <taxon>Chitinophagaceae</taxon>
        <taxon>Chitinophaga</taxon>
    </lineage>
</organism>
<dbReference type="PROSITE" id="PS51257">
    <property type="entry name" value="PROKAR_LIPOPROTEIN"/>
    <property type="match status" value="1"/>
</dbReference>
<sequence length="328" mass="35571">MSKMWQTLSLAGFGCMVLASASPVYAQTPTDKDKKLGEYDEIIIKRKDGQDGKINIAVQDGKVYVDNQPLETYNSNNFSVRQRSVRPVDGNQATLSMLPPRGGIQFFRAPQSLTNQALLGVITEKAKAKGVTVREVGKDTPAEKAGLKTGDVITAIDGHQIDEPQTLFETIGSYHPGDEVSITYLRNNMEKKVSAILGKHQAELGNLFNLEPSNDNDPFGNFNLPPQFNDADGFRNRPRLGLSVLDTEDGKGAKVLEVMDGSAAATAGFNTDDIITKVGDININSAKDFADAYTQQKAKGAITVTVIRNGSTKALTIQVPKQLNRVDL</sequence>